<protein>
    <submittedName>
        <fullName evidence="9">NADH-quinone oxidoreductase subunit M</fullName>
        <ecNumber evidence="9">1.6.5.-</ecNumber>
    </submittedName>
</protein>
<comment type="subcellular location">
    <subcellularLocation>
        <location evidence="1">Endomembrane system</location>
        <topology evidence="1">Multi-pass membrane protein</topology>
    </subcellularLocation>
    <subcellularLocation>
        <location evidence="6">Membrane</location>
        <topology evidence="6">Multi-pass membrane protein</topology>
    </subcellularLocation>
</comment>
<accession>A0ABU5I674</accession>
<dbReference type="GO" id="GO:0016491">
    <property type="term" value="F:oxidoreductase activity"/>
    <property type="evidence" value="ECO:0007669"/>
    <property type="project" value="UniProtKB-KW"/>
</dbReference>
<feature type="transmembrane region" description="Helical" evidence="7">
    <location>
        <begin position="414"/>
        <end position="440"/>
    </location>
</feature>
<keyword evidence="4 7" id="KW-1133">Transmembrane helix</keyword>
<dbReference type="InterPro" id="IPR003918">
    <property type="entry name" value="NADH_UbQ_OxRdtase"/>
</dbReference>
<evidence type="ECO:0000256" key="7">
    <source>
        <dbReference type="SAM" id="Phobius"/>
    </source>
</evidence>
<evidence type="ECO:0000256" key="5">
    <source>
        <dbReference type="ARBA" id="ARBA00023136"/>
    </source>
</evidence>
<feature type="transmembrane region" description="Helical" evidence="7">
    <location>
        <begin position="29"/>
        <end position="49"/>
    </location>
</feature>
<feature type="transmembrane region" description="Helical" evidence="7">
    <location>
        <begin position="6"/>
        <end position="22"/>
    </location>
</feature>
<evidence type="ECO:0000256" key="6">
    <source>
        <dbReference type="RuleBase" id="RU000320"/>
    </source>
</evidence>
<dbReference type="RefSeq" id="WP_322188859.1">
    <property type="nucleotide sequence ID" value="NZ_JAXLPB010000007.1"/>
</dbReference>
<feature type="transmembrane region" description="Helical" evidence="7">
    <location>
        <begin position="380"/>
        <end position="402"/>
    </location>
</feature>
<reference evidence="9 10" key="1">
    <citation type="submission" date="2023-12" db="EMBL/GenBank/DDBJ databases">
        <title>Description of Novel Strain Fulvimarina sp. 2208YS6-2-32 isolated from Uroteuthis (Photololigo) edulis.</title>
        <authorList>
            <person name="Park J.-S."/>
        </authorList>
    </citation>
    <scope>NUCLEOTIDE SEQUENCE [LARGE SCALE GENOMIC DNA]</scope>
    <source>
        <strain evidence="9 10">2208YS6-2-32</strain>
    </source>
</reference>
<evidence type="ECO:0000256" key="2">
    <source>
        <dbReference type="ARBA" id="ARBA00009025"/>
    </source>
</evidence>
<evidence type="ECO:0000259" key="8">
    <source>
        <dbReference type="Pfam" id="PF00361"/>
    </source>
</evidence>
<keyword evidence="9" id="KW-0560">Oxidoreductase</keyword>
<feature type="transmembrane region" description="Helical" evidence="7">
    <location>
        <begin position="204"/>
        <end position="221"/>
    </location>
</feature>
<sequence length="499" mass="53189">MLTLSILIPLLASLGLFVWSDGTKEKARLVALSASALSLLCLIVVWIGFNTGPEAPAFQSVAEVGWIDALGVAWRVGVDGMSLAISLMSGLLFLCAIAWPAETKGRARQYYGWFLFLQGVSLGLFLTLDLLVFYVFFDLTLVGMYFLICRWGHDQAEYAALKFFVYTLAGSLAILLAILGLVLANGTLSFDMRELIATQPLGGTDLRSSFVLFGFLVGFAIKTPLVPFHTWLPLAHVEAPGPASAVLAGVLLKMGTYGLVRIPFQMMRETFAAYAFPLAIVALVAILWGALVALGQTNLKRRIAYTSVNHMGYTVLGIAAAGAMIGSESVQTLALSGAVTEMVAHGFITGALFLIAGSFYSRTGTYDLARYGGLARVTPLLMAAYFLGAFASFGLPGLAGFVAEFQVFAGTFGVYPVLAAIGLIGLVVTAALFLMMGQQIFFGETRPEIAMVKDLKPAEIWPLSVLLAFVVLIGFVPGGLLDMIQTGSAFASFHSSVGQ</sequence>
<comment type="similarity">
    <text evidence="2">Belongs to the complex I subunit 4 family.</text>
</comment>
<feature type="transmembrane region" description="Helical" evidence="7">
    <location>
        <begin position="113"/>
        <end position="137"/>
    </location>
</feature>
<organism evidence="9 10">
    <name type="scientific">Fulvimarina uroteuthidis</name>
    <dbReference type="NCBI Taxonomy" id="3098149"/>
    <lineage>
        <taxon>Bacteria</taxon>
        <taxon>Pseudomonadati</taxon>
        <taxon>Pseudomonadota</taxon>
        <taxon>Alphaproteobacteria</taxon>
        <taxon>Hyphomicrobiales</taxon>
        <taxon>Aurantimonadaceae</taxon>
        <taxon>Fulvimarina</taxon>
    </lineage>
</organism>
<proteinExistence type="inferred from homology"/>
<dbReference type="PRINTS" id="PR01437">
    <property type="entry name" value="NUOXDRDTASE4"/>
</dbReference>
<gene>
    <name evidence="9" type="ORF">U0C82_17220</name>
</gene>
<dbReference type="Proteomes" id="UP001294412">
    <property type="component" value="Unassembled WGS sequence"/>
</dbReference>
<feature type="transmembrane region" description="Helical" evidence="7">
    <location>
        <begin position="80"/>
        <end position="101"/>
    </location>
</feature>
<evidence type="ECO:0000313" key="9">
    <source>
        <dbReference type="EMBL" id="MDY8110882.1"/>
    </source>
</evidence>
<feature type="transmembrane region" description="Helical" evidence="7">
    <location>
        <begin position="272"/>
        <end position="291"/>
    </location>
</feature>
<keyword evidence="5 7" id="KW-0472">Membrane</keyword>
<feature type="transmembrane region" description="Helical" evidence="7">
    <location>
        <begin position="342"/>
        <end position="360"/>
    </location>
</feature>
<feature type="transmembrane region" description="Helical" evidence="7">
    <location>
        <begin position="311"/>
        <end position="330"/>
    </location>
</feature>
<evidence type="ECO:0000256" key="4">
    <source>
        <dbReference type="ARBA" id="ARBA00022989"/>
    </source>
</evidence>
<dbReference type="InterPro" id="IPR010227">
    <property type="entry name" value="NADH_Q_OxRdtase_chainM/4"/>
</dbReference>
<feature type="domain" description="NADH:quinone oxidoreductase/Mrp antiporter transmembrane" evidence="8">
    <location>
        <begin position="129"/>
        <end position="421"/>
    </location>
</feature>
<dbReference type="EMBL" id="JAXLPB010000007">
    <property type="protein sequence ID" value="MDY8110882.1"/>
    <property type="molecule type" value="Genomic_DNA"/>
</dbReference>
<feature type="transmembrane region" description="Helical" evidence="7">
    <location>
        <begin position="163"/>
        <end position="184"/>
    </location>
</feature>
<dbReference type="EC" id="1.6.5.-" evidence="9"/>
<comment type="caution">
    <text evidence="9">The sequence shown here is derived from an EMBL/GenBank/DDBJ whole genome shotgun (WGS) entry which is preliminary data.</text>
</comment>
<evidence type="ECO:0000313" key="10">
    <source>
        <dbReference type="Proteomes" id="UP001294412"/>
    </source>
</evidence>
<name>A0ABU5I674_9HYPH</name>
<dbReference type="InterPro" id="IPR001750">
    <property type="entry name" value="ND/Mrp_TM"/>
</dbReference>
<keyword evidence="3 6" id="KW-0812">Transmembrane</keyword>
<dbReference type="PANTHER" id="PTHR43507:SF1">
    <property type="entry name" value="NADH-UBIQUINONE OXIDOREDUCTASE CHAIN 4"/>
    <property type="match status" value="1"/>
</dbReference>
<evidence type="ECO:0000256" key="1">
    <source>
        <dbReference type="ARBA" id="ARBA00004127"/>
    </source>
</evidence>
<keyword evidence="10" id="KW-1185">Reference proteome</keyword>
<feature type="transmembrane region" description="Helical" evidence="7">
    <location>
        <begin position="460"/>
        <end position="481"/>
    </location>
</feature>
<evidence type="ECO:0000256" key="3">
    <source>
        <dbReference type="ARBA" id="ARBA00022692"/>
    </source>
</evidence>
<dbReference type="Pfam" id="PF00361">
    <property type="entry name" value="Proton_antipo_M"/>
    <property type="match status" value="1"/>
</dbReference>
<dbReference type="NCBIfam" id="TIGR01972">
    <property type="entry name" value="NDH_I_M"/>
    <property type="match status" value="1"/>
</dbReference>
<dbReference type="PANTHER" id="PTHR43507">
    <property type="entry name" value="NADH-UBIQUINONE OXIDOREDUCTASE CHAIN 4"/>
    <property type="match status" value="1"/>
</dbReference>